<accession>X1P603</accession>
<comment type="caution">
    <text evidence="1">The sequence shown here is derived from an EMBL/GenBank/DDBJ whole genome shotgun (WGS) entry which is preliminary data.</text>
</comment>
<protein>
    <submittedName>
        <fullName evidence="1">Uncharacterized protein</fullName>
    </submittedName>
</protein>
<sequence>MAERRKLWTVVATLILAAMLVTSCAGAARKEEFTIG</sequence>
<organism evidence="1">
    <name type="scientific">marine sediment metagenome</name>
    <dbReference type="NCBI Taxonomy" id="412755"/>
    <lineage>
        <taxon>unclassified sequences</taxon>
        <taxon>metagenomes</taxon>
        <taxon>ecological metagenomes</taxon>
    </lineage>
</organism>
<dbReference type="EMBL" id="BARV01041545">
    <property type="protein sequence ID" value="GAI51742.1"/>
    <property type="molecule type" value="Genomic_DNA"/>
</dbReference>
<gene>
    <name evidence="1" type="ORF">S06H3_62843</name>
</gene>
<dbReference type="AlphaFoldDB" id="X1P603"/>
<feature type="non-terminal residue" evidence="1">
    <location>
        <position position="36"/>
    </location>
</feature>
<dbReference type="PROSITE" id="PS51257">
    <property type="entry name" value="PROKAR_LIPOPROTEIN"/>
    <property type="match status" value="1"/>
</dbReference>
<proteinExistence type="predicted"/>
<name>X1P603_9ZZZZ</name>
<evidence type="ECO:0000313" key="1">
    <source>
        <dbReference type="EMBL" id="GAI51742.1"/>
    </source>
</evidence>
<reference evidence="1" key="1">
    <citation type="journal article" date="2014" name="Front. Microbiol.">
        <title>High frequency of phylogenetically diverse reductive dehalogenase-homologous genes in deep subseafloor sedimentary metagenomes.</title>
        <authorList>
            <person name="Kawai M."/>
            <person name="Futagami T."/>
            <person name="Toyoda A."/>
            <person name="Takaki Y."/>
            <person name="Nishi S."/>
            <person name="Hori S."/>
            <person name="Arai W."/>
            <person name="Tsubouchi T."/>
            <person name="Morono Y."/>
            <person name="Uchiyama I."/>
            <person name="Ito T."/>
            <person name="Fujiyama A."/>
            <person name="Inagaki F."/>
            <person name="Takami H."/>
        </authorList>
    </citation>
    <scope>NUCLEOTIDE SEQUENCE</scope>
    <source>
        <strain evidence="1">Expedition CK06-06</strain>
    </source>
</reference>